<dbReference type="RefSeq" id="WP_151970767.1">
    <property type="nucleotide sequence ID" value="NZ_AP019860.1"/>
</dbReference>
<feature type="domain" description="XdhC Rossmann" evidence="1">
    <location>
        <begin position="95"/>
        <end position="236"/>
    </location>
</feature>
<sequence>MHLIDKIIELTQQKIPFACIHIYENNLPQLSLGMCTVITHEDIFSVIDDDNISGSLAQAARDILEENHSCQLSVYRKKELILKAFVEVFPQPQRLVILGAGHIAQPLCDLAKIMNFDIYVVDDRPDYANSQRFPQAKVIVGEFAEVLNDFSSSPHTYFVLITRGHTFDSACLKILVNKPYAYIGMVGSLRRLQGVFKLMERQGYSKSILDKIHAPIGLPLGGDSPQDIALSIMAEIVSVRNRGPLWAQNLKEEFRGLKKSQVSKKTLHWDE</sequence>
<accession>A0A5S9IRD6</accession>
<evidence type="ECO:0000259" key="1">
    <source>
        <dbReference type="Pfam" id="PF13478"/>
    </source>
</evidence>
<dbReference type="KEGG" id="uam:UABAM_05110"/>
<dbReference type="InterPro" id="IPR052698">
    <property type="entry name" value="MoCofactor_Util/Proc"/>
</dbReference>
<evidence type="ECO:0000313" key="3">
    <source>
        <dbReference type="Proteomes" id="UP000326354"/>
    </source>
</evidence>
<organism evidence="2 3">
    <name type="scientific">Uabimicrobium amorphum</name>
    <dbReference type="NCBI Taxonomy" id="2596890"/>
    <lineage>
        <taxon>Bacteria</taxon>
        <taxon>Pseudomonadati</taxon>
        <taxon>Planctomycetota</taxon>
        <taxon>Candidatus Uabimicrobiia</taxon>
        <taxon>Candidatus Uabimicrobiales</taxon>
        <taxon>Candidatus Uabimicrobiaceae</taxon>
        <taxon>Candidatus Uabimicrobium</taxon>
    </lineage>
</organism>
<evidence type="ECO:0000313" key="2">
    <source>
        <dbReference type="EMBL" id="BBM86723.1"/>
    </source>
</evidence>
<dbReference type="OrthoDB" id="9773039at2"/>
<dbReference type="Pfam" id="PF13478">
    <property type="entry name" value="XdhC_C"/>
    <property type="match status" value="1"/>
</dbReference>
<dbReference type="InterPro" id="IPR027051">
    <property type="entry name" value="XdhC_Rossmann_dom"/>
</dbReference>
<dbReference type="Gene3D" id="3.40.50.720">
    <property type="entry name" value="NAD(P)-binding Rossmann-like Domain"/>
    <property type="match status" value="1"/>
</dbReference>
<dbReference type="AlphaFoldDB" id="A0A5S9IRD6"/>
<keyword evidence="3" id="KW-1185">Reference proteome</keyword>
<name>A0A5S9IRD6_UABAM</name>
<gene>
    <name evidence="2" type="ORF">UABAM_05110</name>
</gene>
<dbReference type="EMBL" id="AP019860">
    <property type="protein sequence ID" value="BBM86723.1"/>
    <property type="molecule type" value="Genomic_DNA"/>
</dbReference>
<dbReference type="PANTHER" id="PTHR30388:SF6">
    <property type="entry name" value="XANTHINE DEHYDROGENASE SUBUNIT A-RELATED"/>
    <property type="match status" value="1"/>
</dbReference>
<protein>
    <submittedName>
        <fullName evidence="2">Sulfurylase large subunit, molybdopterincytosine dinucleotide biosynthesis</fullName>
    </submittedName>
</protein>
<proteinExistence type="predicted"/>
<dbReference type="Proteomes" id="UP000326354">
    <property type="component" value="Chromosome"/>
</dbReference>
<dbReference type="PANTHER" id="PTHR30388">
    <property type="entry name" value="ALDEHYDE OXIDOREDUCTASE MOLYBDENUM COFACTOR ASSEMBLY PROTEIN"/>
    <property type="match status" value="1"/>
</dbReference>
<reference evidence="2 3" key="1">
    <citation type="submission" date="2019-08" db="EMBL/GenBank/DDBJ databases">
        <title>Complete genome sequence of Candidatus Uab amorphum.</title>
        <authorList>
            <person name="Shiratori T."/>
            <person name="Suzuki S."/>
            <person name="Kakizawa Y."/>
            <person name="Ishida K."/>
        </authorList>
    </citation>
    <scope>NUCLEOTIDE SEQUENCE [LARGE SCALE GENOMIC DNA]</scope>
    <source>
        <strain evidence="2 3">SRT547</strain>
    </source>
</reference>